<organism evidence="2 3">
    <name type="scientific">Candidatus Lloydbacteria bacterium CG22_combo_CG10-13_8_21_14_all_47_15</name>
    <dbReference type="NCBI Taxonomy" id="1974635"/>
    <lineage>
        <taxon>Bacteria</taxon>
        <taxon>Candidatus Lloydiibacteriota</taxon>
    </lineage>
</organism>
<dbReference type="Proteomes" id="UP000230638">
    <property type="component" value="Unassembled WGS sequence"/>
</dbReference>
<comment type="caution">
    <text evidence="2">The sequence shown here is derived from an EMBL/GenBank/DDBJ whole genome shotgun (WGS) entry which is preliminary data.</text>
</comment>
<gene>
    <name evidence="2" type="ORF">COW88_03205</name>
</gene>
<dbReference type="EMBL" id="PCTL01000032">
    <property type="protein sequence ID" value="PIP73050.1"/>
    <property type="molecule type" value="Genomic_DNA"/>
</dbReference>
<evidence type="ECO:0000313" key="2">
    <source>
        <dbReference type="EMBL" id="PIP73050.1"/>
    </source>
</evidence>
<evidence type="ECO:0000313" key="3">
    <source>
        <dbReference type="Proteomes" id="UP000230638"/>
    </source>
</evidence>
<proteinExistence type="predicted"/>
<sequence>MGKIIAWIVIIVIIVWGIFALTGNNDSADIVPPANEAAAVGTADTGTETDASVIDETATGTADIPTDDTGATDTSDEAKTE</sequence>
<protein>
    <submittedName>
        <fullName evidence="2">Uncharacterized protein</fullName>
    </submittedName>
</protein>
<evidence type="ECO:0000256" key="1">
    <source>
        <dbReference type="SAM" id="MobiDB-lite"/>
    </source>
</evidence>
<feature type="region of interest" description="Disordered" evidence="1">
    <location>
        <begin position="41"/>
        <end position="81"/>
    </location>
</feature>
<reference evidence="2 3" key="1">
    <citation type="submission" date="2017-09" db="EMBL/GenBank/DDBJ databases">
        <title>Depth-based differentiation of microbial function through sediment-hosted aquifers and enrichment of novel symbionts in the deep terrestrial subsurface.</title>
        <authorList>
            <person name="Probst A.J."/>
            <person name="Ladd B."/>
            <person name="Jarett J.K."/>
            <person name="Geller-Mcgrath D.E."/>
            <person name="Sieber C.M."/>
            <person name="Emerson J.B."/>
            <person name="Anantharaman K."/>
            <person name="Thomas B.C."/>
            <person name="Malmstrom R."/>
            <person name="Stieglmeier M."/>
            <person name="Klingl A."/>
            <person name="Woyke T."/>
            <person name="Ryan C.M."/>
            <person name="Banfield J.F."/>
        </authorList>
    </citation>
    <scope>NUCLEOTIDE SEQUENCE [LARGE SCALE GENOMIC DNA]</scope>
    <source>
        <strain evidence="2">CG22_combo_CG10-13_8_21_14_all_47_15</strain>
    </source>
</reference>
<accession>A0A2H0CUI6</accession>
<name>A0A2H0CUI6_9BACT</name>
<dbReference type="AlphaFoldDB" id="A0A2H0CUI6"/>